<dbReference type="Gene3D" id="3.40.50.300">
    <property type="entry name" value="P-loop containing nucleotide triphosphate hydrolases"/>
    <property type="match status" value="2"/>
</dbReference>
<comment type="catalytic activity">
    <reaction evidence="10">
        <text>ATP + H2O = ADP + phosphate + H(+)</text>
        <dbReference type="Rhea" id="RHEA:13065"/>
        <dbReference type="ChEBI" id="CHEBI:15377"/>
        <dbReference type="ChEBI" id="CHEBI:15378"/>
        <dbReference type="ChEBI" id="CHEBI:30616"/>
        <dbReference type="ChEBI" id="CHEBI:43474"/>
        <dbReference type="ChEBI" id="CHEBI:456216"/>
        <dbReference type="EC" id="3.6.4.13"/>
    </reaction>
</comment>
<dbReference type="EMBL" id="OZ019911">
    <property type="protein sequence ID" value="CAK9213035.1"/>
    <property type="molecule type" value="Genomic_DNA"/>
</dbReference>
<evidence type="ECO:0000313" key="15">
    <source>
        <dbReference type="EMBL" id="CAK9213035.1"/>
    </source>
</evidence>
<dbReference type="CDD" id="cd18808">
    <property type="entry name" value="SF1_C_Upf1"/>
    <property type="match status" value="1"/>
</dbReference>
<evidence type="ECO:0000256" key="9">
    <source>
        <dbReference type="ARBA" id="ARBA00023158"/>
    </source>
</evidence>
<keyword evidence="5" id="KW-0547">Nucleotide-binding</keyword>
<evidence type="ECO:0000256" key="3">
    <source>
        <dbReference type="ARBA" id="ARBA00012552"/>
    </source>
</evidence>
<evidence type="ECO:0000256" key="8">
    <source>
        <dbReference type="ARBA" id="ARBA00022840"/>
    </source>
</evidence>
<accession>A0ABP0U5C1</accession>
<dbReference type="InterPro" id="IPR026122">
    <property type="entry name" value="MOV-10/SDE3_DEXXQ/H-box"/>
</dbReference>
<feature type="region of interest" description="Disordered" evidence="11">
    <location>
        <begin position="108"/>
        <end position="133"/>
    </location>
</feature>
<dbReference type="Pfam" id="PF13086">
    <property type="entry name" value="AAA_11"/>
    <property type="match status" value="2"/>
</dbReference>
<feature type="compositionally biased region" description="Low complexity" evidence="11">
    <location>
        <begin position="115"/>
        <end position="124"/>
    </location>
</feature>
<evidence type="ECO:0000259" key="12">
    <source>
        <dbReference type="Pfam" id="PF13086"/>
    </source>
</evidence>
<name>A0ABP0U5C1_9BRYO</name>
<reference evidence="15" key="1">
    <citation type="submission" date="2024-02" db="EMBL/GenBank/DDBJ databases">
        <authorList>
            <consortium name="ELIXIR-Norway"/>
            <consortium name="Elixir Norway"/>
        </authorList>
    </citation>
    <scope>NUCLEOTIDE SEQUENCE</scope>
</reference>
<keyword evidence="7" id="KW-0347">Helicase</keyword>
<evidence type="ECO:0000256" key="1">
    <source>
        <dbReference type="ARBA" id="ARBA00004496"/>
    </source>
</evidence>
<dbReference type="InterPro" id="IPR041677">
    <property type="entry name" value="DNA2/NAM7_AAA_11"/>
</dbReference>
<feature type="domain" description="DNA2/NAM7 helicase-like C-terminal" evidence="13">
    <location>
        <begin position="862"/>
        <end position="1052"/>
    </location>
</feature>
<keyword evidence="6" id="KW-0378">Hydrolase</keyword>
<evidence type="ECO:0000256" key="11">
    <source>
        <dbReference type="SAM" id="MobiDB-lite"/>
    </source>
</evidence>
<protein>
    <recommendedName>
        <fullName evidence="3">RNA helicase</fullName>
        <ecNumber evidence="3">3.6.4.13</ecNumber>
    </recommendedName>
</protein>
<evidence type="ECO:0000256" key="7">
    <source>
        <dbReference type="ARBA" id="ARBA00022806"/>
    </source>
</evidence>
<proteinExistence type="inferred from homology"/>
<dbReference type="Pfam" id="PF21634">
    <property type="entry name" value="MOV-10_beta-barrel"/>
    <property type="match status" value="1"/>
</dbReference>
<feature type="region of interest" description="Disordered" evidence="11">
    <location>
        <begin position="1096"/>
        <end position="1115"/>
    </location>
</feature>
<dbReference type="PANTHER" id="PTHR45418">
    <property type="entry name" value="CANCER/TESTIS ANTIGEN 55"/>
    <property type="match status" value="1"/>
</dbReference>
<dbReference type="InterPro" id="IPR047187">
    <property type="entry name" value="SF1_C_Upf1"/>
</dbReference>
<evidence type="ECO:0000256" key="6">
    <source>
        <dbReference type="ARBA" id="ARBA00022801"/>
    </source>
</evidence>
<feature type="domain" description="DNA2/NAM7 helicase helicase" evidence="12">
    <location>
        <begin position="758"/>
        <end position="831"/>
    </location>
</feature>
<dbReference type="Proteomes" id="UP001497512">
    <property type="component" value="Chromosome 19"/>
</dbReference>
<dbReference type="CDD" id="cd18038">
    <property type="entry name" value="DEXXQc_Helz-like"/>
    <property type="match status" value="1"/>
</dbReference>
<dbReference type="InterPro" id="IPR049080">
    <property type="entry name" value="MOV-10-like_beta-barrel"/>
</dbReference>
<keyword evidence="16" id="KW-1185">Reference proteome</keyword>
<dbReference type="Pfam" id="PF13087">
    <property type="entry name" value="AAA_12"/>
    <property type="match status" value="1"/>
</dbReference>
<evidence type="ECO:0000259" key="14">
    <source>
        <dbReference type="Pfam" id="PF21634"/>
    </source>
</evidence>
<dbReference type="SUPFAM" id="SSF52540">
    <property type="entry name" value="P-loop containing nucleoside triphosphate hydrolases"/>
    <property type="match status" value="1"/>
</dbReference>
<evidence type="ECO:0000256" key="5">
    <source>
        <dbReference type="ARBA" id="ARBA00022741"/>
    </source>
</evidence>
<comment type="subcellular location">
    <subcellularLocation>
        <location evidence="1">Cytoplasm</location>
    </subcellularLocation>
</comment>
<evidence type="ECO:0000256" key="10">
    <source>
        <dbReference type="ARBA" id="ARBA00047984"/>
    </source>
</evidence>
<feature type="domain" description="Helicase MOV-10-like beta-barrel" evidence="14">
    <location>
        <begin position="519"/>
        <end position="578"/>
    </location>
</feature>
<dbReference type="InterPro" id="IPR027417">
    <property type="entry name" value="P-loop_NTPase"/>
</dbReference>
<evidence type="ECO:0000256" key="4">
    <source>
        <dbReference type="ARBA" id="ARBA00022490"/>
    </source>
</evidence>
<gene>
    <name evidence="15" type="ORF">CSSPTR1EN2_LOCUS11535</name>
</gene>
<evidence type="ECO:0000259" key="13">
    <source>
        <dbReference type="Pfam" id="PF13087"/>
    </source>
</evidence>
<keyword evidence="4" id="KW-0963">Cytoplasm</keyword>
<evidence type="ECO:0000256" key="2">
    <source>
        <dbReference type="ARBA" id="ARBA00005601"/>
    </source>
</evidence>
<keyword evidence="9" id="KW-0943">RNA-mediated gene silencing</keyword>
<dbReference type="PANTHER" id="PTHR45418:SF1">
    <property type="entry name" value="CANCER_TESTIS ANTIGEN 55"/>
    <property type="match status" value="1"/>
</dbReference>
<organism evidence="15 16">
    <name type="scientific">Sphagnum troendelagicum</name>
    <dbReference type="NCBI Taxonomy" id="128251"/>
    <lineage>
        <taxon>Eukaryota</taxon>
        <taxon>Viridiplantae</taxon>
        <taxon>Streptophyta</taxon>
        <taxon>Embryophyta</taxon>
        <taxon>Bryophyta</taxon>
        <taxon>Sphagnophytina</taxon>
        <taxon>Sphagnopsida</taxon>
        <taxon>Sphagnales</taxon>
        <taxon>Sphagnaceae</taxon>
        <taxon>Sphagnum</taxon>
    </lineage>
</organism>
<evidence type="ECO:0000313" key="16">
    <source>
        <dbReference type="Proteomes" id="UP001497512"/>
    </source>
</evidence>
<dbReference type="EC" id="3.6.4.13" evidence="3"/>
<sequence>MQGIPIPCAIPHPLFPQFQHHHHHHLQMGVPGGGSDNNMTPQYIGVRPPIMHPFHLVLDQYPEVALHGLQSAFLTGEDLKPFCSGSLDDVVELTIAVGQSLSANGSLQQLKRNNSASSSGASSSTCKPQGMTSMTLKTTNMHGVSHTLCEWMREFRGSIRYQEALKSAIESDPDQLARDKFGVCISNHIDFGLQSAGWATTSPNVPLSNSKVPPSFFRTIVVVNDGNQPVVLLDVCGIPELEATLIHHDDYGLAHHMHHEFFRRSSKDTTEKNLELPMGVLLQPGAQYEVVIELTRSSYNDPTCSTPHKQQNSSQQHNFALHEQWLIFTFAKGDDNSSQTKNGKVATDLVFMIGRHVSALVVKHVQDVAKCLRNSAEVQPFYPLSVRTVFDTPPQMFSLANYACPSHKLMDMNCHIHPSFYQTGFCSIWTVSIQNLEVVLDGNRQGVVASQQQQVVANLASSGMSAPIKLLTQDTMNQKATQFPLSTLCCCYERQLRQLLRLLGLEEAAMERDIKKHDLLNVCLSSYQHNNITDVFKLEVPGLPENRPSVFLGDVVYVRWAHCPTVECGASVLKVESQPTPFLLLKLSPEFLVYQQPLQQLLVHVRFMIDRLIMKVNNRITPSHLDSFNSLVLERQQFVQINQSLNTEQTTAVKVVLDEDHGKGPYIIFGPPGTGKTLTVVETVLQVLKWKPDSRLCVCAPSNYAADILCSGIANGGIDNKHMWRLNDPRRLYNSVKNDVKRYCTSTNEVFNEAHPHLSILRVVVCTCAAAAFLHEEPLKSQLPSFSHILIDEAGQALIPEALIPLSLATHDTCYVLCGDPRQLGPVVHSKLASENGLAKSLLEHFMNSPGFQLKHPRGASSILITKLFRNYRANSKLLELPSKMFYGDELKAYAEETAVAPPRDWEEIKGCDFPLLFYGVKGKQMREGESPSYFNPVEIAVVVDLIDGLLKTSDVTKEDIGVMAPYRRQVYKLRLVLRSRGLRDIRVGTVDDYQGQEEKIIFISTVLTRPKPPKKKEESDELEQTIGFLGNAKRFNVAITRAKAMMVVVGHPVLLAADDNWLQLIKYCVSRGTYRGYGSDQLPGSIRSSLSYYEGAENRGDQPSSSSSSAPNDDDEIAKYEMAETINKLGEMYLLGMGDQKKIFPDSLDSYYAANSEDPEWQVRL</sequence>
<feature type="domain" description="DNA2/NAM7 helicase helicase" evidence="12">
    <location>
        <begin position="645"/>
        <end position="730"/>
    </location>
</feature>
<keyword evidence="8" id="KW-0067">ATP-binding</keyword>
<dbReference type="InterPro" id="IPR041679">
    <property type="entry name" value="DNA2/NAM7-like_C"/>
</dbReference>
<comment type="similarity">
    <text evidence="2">Belongs to the DNA2/NAM7 helicase family. SDE3 subfamily.</text>
</comment>